<organism evidence="1 2">
    <name type="scientific">Melastoma candidum</name>
    <dbReference type="NCBI Taxonomy" id="119954"/>
    <lineage>
        <taxon>Eukaryota</taxon>
        <taxon>Viridiplantae</taxon>
        <taxon>Streptophyta</taxon>
        <taxon>Embryophyta</taxon>
        <taxon>Tracheophyta</taxon>
        <taxon>Spermatophyta</taxon>
        <taxon>Magnoliopsida</taxon>
        <taxon>eudicotyledons</taxon>
        <taxon>Gunneridae</taxon>
        <taxon>Pentapetalae</taxon>
        <taxon>rosids</taxon>
        <taxon>malvids</taxon>
        <taxon>Myrtales</taxon>
        <taxon>Melastomataceae</taxon>
        <taxon>Melastomatoideae</taxon>
        <taxon>Melastomateae</taxon>
        <taxon>Melastoma</taxon>
    </lineage>
</organism>
<dbReference type="Proteomes" id="UP001057402">
    <property type="component" value="Chromosome 12"/>
</dbReference>
<comment type="caution">
    <text evidence="1">The sequence shown here is derived from an EMBL/GenBank/DDBJ whole genome shotgun (WGS) entry which is preliminary data.</text>
</comment>
<gene>
    <name evidence="1" type="ORF">MLD38_039439</name>
</gene>
<evidence type="ECO:0000313" key="1">
    <source>
        <dbReference type="EMBL" id="KAI4303850.1"/>
    </source>
</evidence>
<sequence length="833" mass="90548">MEPLVGNNEGTLLDRASDLDNAGGVRAEEECYCEIAPGVEGEVKETFGSFGVSADNETGYQHGEGEGKVAENEVQVGERDLGLGFLAGEVQGADGDSFLNVMGNGNNAAASVSLEVPMGAVEEEHLHDETGELIGDEGCVALDQGIKVAYEQCVGEDGEIDKIEVSGDGISLFVEFSGPATNSSGFHVSLMDKHEDLEVAEKNEEHGPFDVGDVVWVKTKSQSWWPGKILDPSGAEVDITEATLGHLLVAYLGGSHVSWSLPSELKAFNENYSDMLKQNKSRNFTGAVDKAVHEFGKRVMEKLTSKREKDLTSLLDEVGECCSTLLKPREFLLKLKSLAVNLMRPDILDFSVMMNYLMAFYCSIGHENKPMYLLLPEANPQNDANEIPQKPSTGLRNQSGKKKFDSKAIGSGIVEDIDAINLPSSLLDGDGEGLINGKSGTGPESRSRKKSKYLSYPYVNYGNRELAYQTEGKISSHGPNEAAVIGISMDGFAGSPSIVKLTRKKSLRTHPKKLESSPDILSFRSDEFLTEIGSLALDCVYSVKSDKVHMVKWFSYKLRNYLFHDQHIYDTYVKNLSDQKEDDSADTSSPAMSTELKETIRRRKRIPDTEDGNNKMKPLSGLSDVSVGSDTNGSQREGLPDLNSATVLGSSTSVQPKKRKRTVGIGDRTRNATEAAFDHEDHMSYDNIKQGAGKIEAMPSCNGSRNKNKRLKSSEAVPQAADHGGSSLPDLNGHHGTSLPSTFEIKQRHQKRRKEVAWSNSQGNGNSNPIQDALPPSGSSMQTAHAAPQLDYIKQNLQTVTNMLGSSRGNLSPEVKAQLEGEIKSLLDKVSGM</sequence>
<protein>
    <submittedName>
        <fullName evidence="1">Uncharacterized protein</fullName>
    </submittedName>
</protein>
<reference evidence="2" key="1">
    <citation type="journal article" date="2023" name="Front. Plant Sci.">
        <title>Chromosomal-level genome assembly of Melastoma candidum provides insights into trichome evolution.</title>
        <authorList>
            <person name="Zhong Y."/>
            <person name="Wu W."/>
            <person name="Sun C."/>
            <person name="Zou P."/>
            <person name="Liu Y."/>
            <person name="Dai S."/>
            <person name="Zhou R."/>
        </authorList>
    </citation>
    <scope>NUCLEOTIDE SEQUENCE [LARGE SCALE GENOMIC DNA]</scope>
</reference>
<dbReference type="EMBL" id="CM042891">
    <property type="protein sequence ID" value="KAI4303850.1"/>
    <property type="molecule type" value="Genomic_DNA"/>
</dbReference>
<keyword evidence="2" id="KW-1185">Reference proteome</keyword>
<evidence type="ECO:0000313" key="2">
    <source>
        <dbReference type="Proteomes" id="UP001057402"/>
    </source>
</evidence>
<name>A0ACB9L209_9MYRT</name>
<accession>A0ACB9L209</accession>
<proteinExistence type="predicted"/>